<protein>
    <submittedName>
        <fullName evidence="3">Uncharacterized protein</fullName>
    </submittedName>
</protein>
<comment type="caution">
    <text evidence="3">The sequence shown here is derived from an EMBL/GenBank/DDBJ whole genome shotgun (WGS) entry which is preliminary data.</text>
</comment>
<dbReference type="EMBL" id="JAACJM010000001">
    <property type="protein sequence ID" value="KAF5374899.1"/>
    <property type="molecule type" value="Genomic_DNA"/>
</dbReference>
<name>A0A8H5H152_9AGAR</name>
<reference evidence="3 4" key="1">
    <citation type="journal article" date="2020" name="ISME J.">
        <title>Uncovering the hidden diversity of litter-decomposition mechanisms in mushroom-forming fungi.</title>
        <authorList>
            <person name="Floudas D."/>
            <person name="Bentzer J."/>
            <person name="Ahren D."/>
            <person name="Johansson T."/>
            <person name="Persson P."/>
            <person name="Tunlid A."/>
        </authorList>
    </citation>
    <scope>NUCLEOTIDE SEQUENCE [LARGE SCALE GENOMIC DNA]</scope>
    <source>
        <strain evidence="3 4">CBS 291.85</strain>
    </source>
</reference>
<evidence type="ECO:0000256" key="2">
    <source>
        <dbReference type="SAM" id="Phobius"/>
    </source>
</evidence>
<keyword evidence="4" id="KW-1185">Reference proteome</keyword>
<dbReference type="AlphaFoldDB" id="A0A8H5H152"/>
<sequence length="113" mass="12827">MVDNKDGPTGSDNDVTETSFAKRFIGVWIVVVLVIVGLMLWIYFAKWPRRKLRRLGLTFLPKPPSKKREEEERKEVQTKETQVTFQPGRQDNVGPPESKDSGLTPSWSHSTGA</sequence>
<keyword evidence="2" id="KW-0812">Transmembrane</keyword>
<feature type="compositionally biased region" description="Polar residues" evidence="1">
    <location>
        <begin position="101"/>
        <end position="113"/>
    </location>
</feature>
<proteinExistence type="predicted"/>
<organism evidence="3 4">
    <name type="scientific">Tetrapyrgos nigripes</name>
    <dbReference type="NCBI Taxonomy" id="182062"/>
    <lineage>
        <taxon>Eukaryota</taxon>
        <taxon>Fungi</taxon>
        <taxon>Dikarya</taxon>
        <taxon>Basidiomycota</taxon>
        <taxon>Agaricomycotina</taxon>
        <taxon>Agaricomycetes</taxon>
        <taxon>Agaricomycetidae</taxon>
        <taxon>Agaricales</taxon>
        <taxon>Marasmiineae</taxon>
        <taxon>Marasmiaceae</taxon>
        <taxon>Tetrapyrgos</taxon>
    </lineage>
</organism>
<feature type="transmembrane region" description="Helical" evidence="2">
    <location>
        <begin position="25"/>
        <end position="44"/>
    </location>
</feature>
<keyword evidence="2" id="KW-0472">Membrane</keyword>
<evidence type="ECO:0000313" key="4">
    <source>
        <dbReference type="Proteomes" id="UP000559256"/>
    </source>
</evidence>
<keyword evidence="2" id="KW-1133">Transmembrane helix</keyword>
<feature type="region of interest" description="Disordered" evidence="1">
    <location>
        <begin position="60"/>
        <end position="113"/>
    </location>
</feature>
<evidence type="ECO:0000256" key="1">
    <source>
        <dbReference type="SAM" id="MobiDB-lite"/>
    </source>
</evidence>
<accession>A0A8H5H152</accession>
<dbReference type="Proteomes" id="UP000559256">
    <property type="component" value="Unassembled WGS sequence"/>
</dbReference>
<feature type="compositionally biased region" description="Basic and acidic residues" evidence="1">
    <location>
        <begin position="66"/>
        <end position="78"/>
    </location>
</feature>
<evidence type="ECO:0000313" key="3">
    <source>
        <dbReference type="EMBL" id="KAF5374899.1"/>
    </source>
</evidence>
<gene>
    <name evidence="3" type="ORF">D9758_000227</name>
</gene>